<dbReference type="EMBL" id="MOPA01000007">
    <property type="protein sequence ID" value="KAK1535345.1"/>
    <property type="molecule type" value="Genomic_DNA"/>
</dbReference>
<dbReference type="RefSeq" id="XP_060347284.1">
    <property type="nucleotide sequence ID" value="XM_060493154.1"/>
</dbReference>
<protein>
    <submittedName>
        <fullName evidence="1">Uncharacterized protein</fullName>
    </submittedName>
</protein>
<comment type="caution">
    <text evidence="1">The sequence shown here is derived from an EMBL/GenBank/DDBJ whole genome shotgun (WGS) entry which is preliminary data.</text>
</comment>
<evidence type="ECO:0000313" key="2">
    <source>
        <dbReference type="Proteomes" id="UP001241169"/>
    </source>
</evidence>
<keyword evidence="2" id="KW-1185">Reference proteome</keyword>
<gene>
    <name evidence="1" type="ORF">CPAR01_08887</name>
</gene>
<proteinExistence type="predicted"/>
<name>A0ABQ9SF59_9PEZI</name>
<organism evidence="1 2">
    <name type="scientific">Colletotrichum paranaense</name>
    <dbReference type="NCBI Taxonomy" id="1914294"/>
    <lineage>
        <taxon>Eukaryota</taxon>
        <taxon>Fungi</taxon>
        <taxon>Dikarya</taxon>
        <taxon>Ascomycota</taxon>
        <taxon>Pezizomycotina</taxon>
        <taxon>Sordariomycetes</taxon>
        <taxon>Hypocreomycetidae</taxon>
        <taxon>Glomerellales</taxon>
        <taxon>Glomerellaceae</taxon>
        <taxon>Colletotrichum</taxon>
        <taxon>Colletotrichum acutatum species complex</taxon>
    </lineage>
</organism>
<dbReference type="GeneID" id="85377053"/>
<dbReference type="Proteomes" id="UP001241169">
    <property type="component" value="Unassembled WGS sequence"/>
</dbReference>
<reference evidence="1 2" key="1">
    <citation type="submission" date="2016-10" db="EMBL/GenBank/DDBJ databases">
        <title>The genome sequence of Colletotrichum fioriniae PJ7.</title>
        <authorList>
            <person name="Baroncelli R."/>
        </authorList>
    </citation>
    <scope>NUCLEOTIDE SEQUENCE [LARGE SCALE GENOMIC DNA]</scope>
    <source>
        <strain evidence="1 2">IMI 384185</strain>
    </source>
</reference>
<sequence length="187" mass="21470">MLDDSFQLMVRLIQYSLTASSKNNNKPSGSFVVRAARHHGLDPVLTRRVVLKTWLQEQFPVAERLVIVLVRSYVWHYGFNIVEGGANTDDMNRKKKSRTGTRGGIADTSKVSTMVRFSYMRESIEKSREDIEERSVLLQGLEECQSIRQDVESSATGIDQKLYNRNKDYQACEEGDTLLEKLSMDWE</sequence>
<evidence type="ECO:0000313" key="1">
    <source>
        <dbReference type="EMBL" id="KAK1535345.1"/>
    </source>
</evidence>
<accession>A0ABQ9SF59</accession>